<dbReference type="Proteomes" id="UP000516349">
    <property type="component" value="Chromosome"/>
</dbReference>
<evidence type="ECO:0000256" key="1">
    <source>
        <dbReference type="SAM" id="MobiDB-lite"/>
    </source>
</evidence>
<sequence length="169" mass="18586">MKNGLQLWGRYSQNPYCGLVTYEHFLCFGRTGGKIKFGGSCTSSTNTGKKDGATTSSINNVSVAPQIPTRRILAFSKILRVISNSALIAKTIPEEKDPLVKAAHAPRQDERLITPKRSRQDQESLIISCCSILMHKRYLASPKLCKPSSCKPSSRPKPAYQAATLQYAP</sequence>
<evidence type="ECO:0000313" key="3">
    <source>
        <dbReference type="Proteomes" id="UP000516349"/>
    </source>
</evidence>
<feature type="compositionally biased region" description="Low complexity" evidence="1">
    <location>
        <begin position="148"/>
        <end position="158"/>
    </location>
</feature>
<reference evidence="2 3" key="1">
    <citation type="submission" date="2020-08" db="EMBL/GenBank/DDBJ databases">
        <title>Complete genome sequence of Entomobacter blattae G55GP.</title>
        <authorList>
            <person name="Poehlein A."/>
            <person name="Guzman J."/>
            <person name="Daniel R."/>
            <person name="Vilcinskas A."/>
        </authorList>
    </citation>
    <scope>NUCLEOTIDE SEQUENCE [LARGE SCALE GENOMIC DNA]</scope>
    <source>
        <strain evidence="2 3">G55GP</strain>
    </source>
</reference>
<dbReference type="KEGG" id="ebla:JGUZn3_20020"/>
<keyword evidence="3" id="KW-1185">Reference proteome</keyword>
<accession>A0A7H1NTU7</accession>
<name>A0A7H1NTU7_9PROT</name>
<organism evidence="2 3">
    <name type="scientific">Entomobacter blattae</name>
    <dbReference type="NCBI Taxonomy" id="2762277"/>
    <lineage>
        <taxon>Bacteria</taxon>
        <taxon>Pseudomonadati</taxon>
        <taxon>Pseudomonadota</taxon>
        <taxon>Alphaproteobacteria</taxon>
        <taxon>Acetobacterales</taxon>
        <taxon>Acetobacteraceae</taxon>
        <taxon>Entomobacter</taxon>
    </lineage>
</organism>
<proteinExistence type="predicted"/>
<gene>
    <name evidence="2" type="ORF">JGUZn3_20020</name>
</gene>
<protein>
    <submittedName>
        <fullName evidence="2">Uncharacterized protein</fullName>
    </submittedName>
</protein>
<feature type="region of interest" description="Disordered" evidence="1">
    <location>
        <begin position="148"/>
        <end position="169"/>
    </location>
</feature>
<dbReference type="EMBL" id="CP060244">
    <property type="protein sequence ID" value="QNT79207.1"/>
    <property type="molecule type" value="Genomic_DNA"/>
</dbReference>
<dbReference type="AlphaFoldDB" id="A0A7H1NTU7"/>
<evidence type="ECO:0000313" key="2">
    <source>
        <dbReference type="EMBL" id="QNT79207.1"/>
    </source>
</evidence>